<dbReference type="InterPro" id="IPR036188">
    <property type="entry name" value="FAD/NAD-bd_sf"/>
</dbReference>
<feature type="domain" description="FAD-binding" evidence="4">
    <location>
        <begin position="6"/>
        <end position="353"/>
    </location>
</feature>
<dbReference type="Proteomes" id="UP000467322">
    <property type="component" value="Unassembled WGS sequence"/>
</dbReference>
<dbReference type="RefSeq" id="WP_161353234.1">
    <property type="nucleotide sequence ID" value="NZ_WTUX01000019.1"/>
</dbReference>
<protein>
    <submittedName>
        <fullName evidence="5">Monooxygenase</fullName>
    </submittedName>
</protein>
<dbReference type="GO" id="GO:0016709">
    <property type="term" value="F:oxidoreductase activity, acting on paired donors, with incorporation or reduction of molecular oxygen, NAD(P)H as one donor, and incorporation of one atom of oxygen"/>
    <property type="evidence" value="ECO:0007669"/>
    <property type="project" value="UniProtKB-ARBA"/>
</dbReference>
<name>A0A845M3R1_9RHOB</name>
<accession>A0A845M3R1</accession>
<evidence type="ECO:0000256" key="1">
    <source>
        <dbReference type="ARBA" id="ARBA00001974"/>
    </source>
</evidence>
<comment type="cofactor">
    <cofactor evidence="1">
        <name>FAD</name>
        <dbReference type="ChEBI" id="CHEBI:57692"/>
    </cofactor>
</comment>
<keyword evidence="2" id="KW-0285">Flavoprotein</keyword>
<dbReference type="InterPro" id="IPR050641">
    <property type="entry name" value="RIFMO-like"/>
</dbReference>
<keyword evidence="3" id="KW-0274">FAD</keyword>
<sequence>MANGTDYDVIIAGGGPVGMGLAIELGQRGIPVLVIERYPEPQPIPKGQNLTQRTTETLHFWGCEKELRAARSIPDEVGIGGLTLYKHLMSDYHYDWLNRASVNEYYLTTNERLPQYETERVLRARAREIECIDILYGWSVERVEDTGDHAAVVAAERDGPGQKTLTAQYVVGCDGSRSTVRETGGIPQTQSDHDKLMVLLVFRSMELHEMLKRYPGKAFYNVLHPDLEGYWQFFGRVDIGSFFFHAPVPAGSTEKDDFESLLQEVVGQPFDLEIDYVGFWDLRVSIATRYRAGRIFVAGDAAHSHPPYGGYGINTGFEDARNLGWKIAARLQGWGRDALLDSYDAERRPVFASTARDFIEFFIDDDRRFLETYNPETDRAAFEDAWAKRNATAAEVANFEPNYEGSPIVAGEGGTPSARGDHRFEARPGHHLAPQILSDGTNVFHRLGQGFTLLNFGRPGAAGEVEALAKREGLPLTLVEDAADTAYGASMILVRPDHYVAWAGDSAAAAADALARSVGLEPVA</sequence>
<dbReference type="InterPro" id="IPR002938">
    <property type="entry name" value="FAD-bd"/>
</dbReference>
<keyword evidence="5" id="KW-0560">Oxidoreductase</keyword>
<dbReference type="PANTHER" id="PTHR43004:SF19">
    <property type="entry name" value="BINDING MONOOXYGENASE, PUTATIVE (JCVI)-RELATED"/>
    <property type="match status" value="1"/>
</dbReference>
<evidence type="ECO:0000256" key="3">
    <source>
        <dbReference type="ARBA" id="ARBA00022827"/>
    </source>
</evidence>
<dbReference type="Pfam" id="PF01494">
    <property type="entry name" value="FAD_binding_3"/>
    <property type="match status" value="1"/>
</dbReference>
<reference evidence="5 6" key="1">
    <citation type="submission" date="2019-12" db="EMBL/GenBank/DDBJ databases">
        <title>Maritimibacter sp. nov. sp. isolated from sea sand.</title>
        <authorList>
            <person name="Kim J."/>
            <person name="Jeong S.E."/>
            <person name="Jung H.S."/>
            <person name="Jeon C.O."/>
        </authorList>
    </citation>
    <scope>NUCLEOTIDE SEQUENCE [LARGE SCALE GENOMIC DNA]</scope>
    <source>
        <strain evidence="5 6">DP07</strain>
    </source>
</reference>
<evidence type="ECO:0000259" key="4">
    <source>
        <dbReference type="Pfam" id="PF01494"/>
    </source>
</evidence>
<dbReference type="Gene3D" id="3.50.50.60">
    <property type="entry name" value="FAD/NAD(P)-binding domain"/>
    <property type="match status" value="1"/>
</dbReference>
<dbReference type="PRINTS" id="PR00420">
    <property type="entry name" value="RNGMNOXGNASE"/>
</dbReference>
<gene>
    <name evidence="5" type="ORF">GQE99_18370</name>
</gene>
<proteinExistence type="predicted"/>
<keyword evidence="6" id="KW-1185">Reference proteome</keyword>
<dbReference type="PANTHER" id="PTHR43004">
    <property type="entry name" value="TRK SYSTEM POTASSIUM UPTAKE PROTEIN"/>
    <property type="match status" value="1"/>
</dbReference>
<comment type="caution">
    <text evidence="5">The sequence shown here is derived from an EMBL/GenBank/DDBJ whole genome shotgun (WGS) entry which is preliminary data.</text>
</comment>
<dbReference type="EMBL" id="WTUX01000019">
    <property type="protein sequence ID" value="MZR14990.1"/>
    <property type="molecule type" value="Genomic_DNA"/>
</dbReference>
<dbReference type="Gene3D" id="3.30.9.10">
    <property type="entry name" value="D-Amino Acid Oxidase, subunit A, domain 2"/>
    <property type="match status" value="1"/>
</dbReference>
<dbReference type="Pfam" id="PF21274">
    <property type="entry name" value="Rng_hyd_C"/>
    <property type="match status" value="1"/>
</dbReference>
<keyword evidence="5" id="KW-0503">Monooxygenase</keyword>
<organism evidence="5 6">
    <name type="scientific">Maritimibacter harenae</name>
    <dbReference type="NCBI Taxonomy" id="2606218"/>
    <lineage>
        <taxon>Bacteria</taxon>
        <taxon>Pseudomonadati</taxon>
        <taxon>Pseudomonadota</taxon>
        <taxon>Alphaproteobacteria</taxon>
        <taxon>Rhodobacterales</taxon>
        <taxon>Roseobacteraceae</taxon>
        <taxon>Maritimibacter</taxon>
    </lineage>
</organism>
<dbReference type="Gene3D" id="3.40.30.120">
    <property type="match status" value="1"/>
</dbReference>
<dbReference type="AlphaFoldDB" id="A0A845M3R1"/>
<evidence type="ECO:0000313" key="5">
    <source>
        <dbReference type="EMBL" id="MZR14990.1"/>
    </source>
</evidence>
<evidence type="ECO:0000313" key="6">
    <source>
        <dbReference type="Proteomes" id="UP000467322"/>
    </source>
</evidence>
<dbReference type="GO" id="GO:0071949">
    <property type="term" value="F:FAD binding"/>
    <property type="evidence" value="ECO:0007669"/>
    <property type="project" value="InterPro"/>
</dbReference>
<dbReference type="SUPFAM" id="SSF51905">
    <property type="entry name" value="FAD/NAD(P)-binding domain"/>
    <property type="match status" value="1"/>
</dbReference>
<evidence type="ECO:0000256" key="2">
    <source>
        <dbReference type="ARBA" id="ARBA00022630"/>
    </source>
</evidence>